<evidence type="ECO:0000313" key="2">
    <source>
        <dbReference type="EMBL" id="ABE64059.1"/>
    </source>
</evidence>
<dbReference type="RefSeq" id="WP_011511712.1">
    <property type="nucleotide sequence ID" value="NC_007964.1"/>
</dbReference>
<reference evidence="2 3" key="1">
    <citation type="submission" date="2006-03" db="EMBL/GenBank/DDBJ databases">
        <title>Complete sequence of chromosome of Nitrobacter hamburgensis X14.</title>
        <authorList>
            <consortium name="US DOE Joint Genome Institute"/>
            <person name="Copeland A."/>
            <person name="Lucas S."/>
            <person name="Lapidus A."/>
            <person name="Barry K."/>
            <person name="Detter J.C."/>
            <person name="Glavina del Rio T."/>
            <person name="Hammon N."/>
            <person name="Israni S."/>
            <person name="Dalin E."/>
            <person name="Tice H."/>
            <person name="Pitluck S."/>
            <person name="Chain P."/>
            <person name="Malfatti S."/>
            <person name="Shin M."/>
            <person name="Vergez L."/>
            <person name="Schmutz J."/>
            <person name="Larimer F."/>
            <person name="Land M."/>
            <person name="Hauser L."/>
            <person name="Kyrpides N."/>
            <person name="Ivanova N."/>
            <person name="Ward B."/>
            <person name="Arp D."/>
            <person name="Klotz M."/>
            <person name="Stein L."/>
            <person name="O'Mullan G."/>
            <person name="Starkenburg S."/>
            <person name="Sayavedra L."/>
            <person name="Poret-Peterson A.T."/>
            <person name="Gentry M.E."/>
            <person name="Bruce D."/>
            <person name="Richardson P."/>
        </authorList>
    </citation>
    <scope>NUCLEOTIDE SEQUENCE [LARGE SCALE GENOMIC DNA]</scope>
    <source>
        <strain evidence="3">DSM 10229 / NCIMB 13809 / X14</strain>
    </source>
</reference>
<proteinExistence type="predicted"/>
<dbReference type="AlphaFoldDB" id="Q1QI88"/>
<sequence>MHKYQLTTTDAVIRIVDGAQIPNDPANRDRAEYEAWLAAGGVPDAYVAPQIDLVAYAADQRWRKETRGIEIAGVPVATDDRSKQMIIGARLAANYDPDWSTQWVGADGSIYPIDATAIVAISDTVQAHVNDCFTTYAVVKADIDAGTITTTAEIDAAFAA</sequence>
<evidence type="ECO:0000259" key="1">
    <source>
        <dbReference type="Pfam" id="PF14301"/>
    </source>
</evidence>
<gene>
    <name evidence="2" type="ordered locus">Nham_3327</name>
</gene>
<dbReference type="KEGG" id="nha:Nham_3327"/>
<evidence type="ECO:0000313" key="3">
    <source>
        <dbReference type="Proteomes" id="UP000001953"/>
    </source>
</evidence>
<keyword evidence="3" id="KW-1185">Reference proteome</keyword>
<dbReference type="eggNOG" id="ENOG50339EG">
    <property type="taxonomic scope" value="Bacteria"/>
</dbReference>
<dbReference type="Proteomes" id="UP000001953">
    <property type="component" value="Chromosome"/>
</dbReference>
<name>Q1QI88_NITHX</name>
<dbReference type="STRING" id="323097.Nham_3327"/>
<feature type="domain" description="DUF4376" evidence="1">
    <location>
        <begin position="53"/>
        <end position="157"/>
    </location>
</feature>
<accession>Q1QI88</accession>
<organism evidence="2 3">
    <name type="scientific">Nitrobacter hamburgensis (strain DSM 10229 / NCIMB 13809 / X14)</name>
    <dbReference type="NCBI Taxonomy" id="323097"/>
    <lineage>
        <taxon>Bacteria</taxon>
        <taxon>Pseudomonadati</taxon>
        <taxon>Pseudomonadota</taxon>
        <taxon>Alphaproteobacteria</taxon>
        <taxon>Hyphomicrobiales</taxon>
        <taxon>Nitrobacteraceae</taxon>
        <taxon>Nitrobacter</taxon>
    </lineage>
</organism>
<dbReference type="EMBL" id="CP000319">
    <property type="protein sequence ID" value="ABE64059.1"/>
    <property type="molecule type" value="Genomic_DNA"/>
</dbReference>
<dbReference type="HOGENOM" id="CLU_1509078_0_0_5"/>
<dbReference type="Pfam" id="PF14301">
    <property type="entry name" value="DUF4376"/>
    <property type="match status" value="1"/>
</dbReference>
<protein>
    <recommendedName>
        <fullName evidence="1">DUF4376 domain-containing protein</fullName>
    </recommendedName>
</protein>
<dbReference type="InterPro" id="IPR025484">
    <property type="entry name" value="DUF4376"/>
</dbReference>